<dbReference type="GO" id="GO:0003677">
    <property type="term" value="F:DNA binding"/>
    <property type="evidence" value="ECO:0007669"/>
    <property type="project" value="UniProtKB-UniRule"/>
</dbReference>
<evidence type="ECO:0000259" key="13">
    <source>
        <dbReference type="PROSITE" id="PS50880"/>
    </source>
</evidence>
<dbReference type="InterPro" id="IPR001241">
    <property type="entry name" value="Topo_IIA"/>
</dbReference>
<dbReference type="InterPro" id="IPR013506">
    <property type="entry name" value="Topo_IIA_bsu_dom2"/>
</dbReference>
<dbReference type="InterPro" id="IPR002288">
    <property type="entry name" value="DNA_gyrase_B_C"/>
</dbReference>
<evidence type="ECO:0000313" key="15">
    <source>
        <dbReference type="Proteomes" id="UP000031512"/>
    </source>
</evidence>
<keyword evidence="4" id="KW-0479">Metal-binding</keyword>
<dbReference type="PRINTS" id="PR00418">
    <property type="entry name" value="TPI2FAMILY"/>
</dbReference>
<evidence type="ECO:0000256" key="9">
    <source>
        <dbReference type="ARBA" id="ARBA00023125"/>
    </source>
</evidence>
<dbReference type="AlphaFoldDB" id="L1LG32"/>
<keyword evidence="6 11" id="KW-0067">ATP-binding</keyword>
<keyword evidence="9 11" id="KW-0238">DNA-binding</keyword>
<dbReference type="Gene3D" id="3.30.565.10">
    <property type="entry name" value="Histidine kinase-like ATPase, C-terminal domain"/>
    <property type="match status" value="1"/>
</dbReference>
<protein>
    <recommendedName>
        <fullName evidence="11">DNA topoisomerase 2</fullName>
        <ecNumber evidence="11">5.6.2.2</ecNumber>
    </recommendedName>
</protein>
<evidence type="ECO:0000256" key="3">
    <source>
        <dbReference type="ARBA" id="ARBA00010708"/>
    </source>
</evidence>
<dbReference type="PANTHER" id="PTHR45866:SF1">
    <property type="entry name" value="DNA GYRASE SUBUNIT B, MITOCHONDRIAL"/>
    <property type="match status" value="1"/>
</dbReference>
<evidence type="ECO:0000313" key="14">
    <source>
        <dbReference type="EMBL" id="EKX74301.1"/>
    </source>
</evidence>
<evidence type="ECO:0000256" key="7">
    <source>
        <dbReference type="ARBA" id="ARBA00022842"/>
    </source>
</evidence>
<dbReference type="InterPro" id="IPR036890">
    <property type="entry name" value="HATPase_C_sf"/>
</dbReference>
<dbReference type="InterPro" id="IPR006171">
    <property type="entry name" value="TOPRIM_dom"/>
</dbReference>
<comment type="function">
    <text evidence="11">Control of topological states of DNA by transient breakage and subsequent rejoining of DNA strands. Topoisomerase II makes double-strand breaks.</text>
</comment>
<dbReference type="eggNOG" id="KOG0355">
    <property type="taxonomic scope" value="Eukaryota"/>
</dbReference>
<proteinExistence type="inferred from homology"/>
<organism evidence="14 15">
    <name type="scientific">Theileria equi strain WA</name>
    <dbReference type="NCBI Taxonomy" id="1537102"/>
    <lineage>
        <taxon>Eukaryota</taxon>
        <taxon>Sar</taxon>
        <taxon>Alveolata</taxon>
        <taxon>Apicomplexa</taxon>
        <taxon>Aconoidasida</taxon>
        <taxon>Piroplasmida</taxon>
        <taxon>Theileriidae</taxon>
        <taxon>Theileria</taxon>
    </lineage>
</organism>
<dbReference type="InterPro" id="IPR020568">
    <property type="entry name" value="Ribosomal_Su5_D2-typ_SF"/>
</dbReference>
<keyword evidence="12" id="KW-0812">Transmembrane</keyword>
<keyword evidence="8 11" id="KW-0799">Topoisomerase</keyword>
<dbReference type="PANTHER" id="PTHR45866">
    <property type="entry name" value="DNA GYRASE/TOPOISOMERASE SUBUNIT B"/>
    <property type="match status" value="1"/>
</dbReference>
<dbReference type="InterPro" id="IPR000565">
    <property type="entry name" value="Topo_IIA_B"/>
</dbReference>
<evidence type="ECO:0000256" key="11">
    <source>
        <dbReference type="RuleBase" id="RU362094"/>
    </source>
</evidence>
<dbReference type="OrthoDB" id="276498at2759"/>
<dbReference type="RefSeq" id="XP_004833753.1">
    <property type="nucleotide sequence ID" value="XM_004833696.1"/>
</dbReference>
<dbReference type="GeneID" id="15807749"/>
<dbReference type="Gene3D" id="3.40.50.670">
    <property type="match status" value="1"/>
</dbReference>
<comment type="similarity">
    <text evidence="3">Belongs to the type II topoisomerase GyrB family.</text>
</comment>
<dbReference type="SUPFAM" id="SSF56719">
    <property type="entry name" value="Type II DNA topoisomerase"/>
    <property type="match status" value="1"/>
</dbReference>
<dbReference type="GO" id="GO:0006265">
    <property type="term" value="P:DNA topological change"/>
    <property type="evidence" value="ECO:0007669"/>
    <property type="project" value="UniProtKB-UniRule"/>
</dbReference>
<sequence length="831" mass="92746">MVRVIKSPFTGNKRSSILLNAVLLICASSFNLLWPLDIVYSIRFCGLLSSSKGRSIPKNYNLGTYFFVNNSIGSFTCYSRVDYPLTNRRILQLRSNVSNSSETSPTPTIESSSGVYSSDDIVILEGLNAVRKRPGMYIGNTGEGGIHQLLYEVLDNSVDEYLAGVCNRINVTLKSNGFVEISDNGRGIPCDISEKTKKSGLETVLTVLHSGGKFTDISFKDDETRSARSLEKHNAKIESENSKGKMPTTPYEYSSGLHGVGLSVVNALSEILSVEVYKGDKKYHMELSKGKITSPLTSTDSIRRFGTVVKFIPDYADVFKTHHQHVKDSECIGCNNAFNLDSIKERVRELSYLNPGLFIKIRDERILKENNEVFDEVYHNAGGIRSFLQEATKDNTPLYKPINIITIKGKSHGLELEVSFSWSMESFPARIKGYANNVSTTGGTHIDGFKTAITRSVNLCLKNNGHFKGNVIPLSGEFIREGLTAIISVKLSGAEFDGQTKTKLGNSLAKTVVERIVTSQLTEILDRHPQFLLLIHNKSQTAKKAFDAAKMAKEMVRQKTANVITSGSLAKLYDCTSNDIECNEIFIVEGESAAGNAKQARKRQFQAVLPLKGKILNIERISDNLKVLENDEIKLLMTSLGLSIDPTTWRHDSESPDSEIPEAILPDKTLGLRYGKIILLTDADVDGAHLRALLLGLLFRLCPKLYEDGRIYIACPPLYRITDVRKNSLESKFTYVWSEKKMQKFVKKANISAETSKRYTIQRFKGLGEMMPQQLWETTMDPERRLLSNISVSDAKQASDLLGLLFGRDIQSRREYIFKNTDSFQIGDLDI</sequence>
<dbReference type="Pfam" id="PF02518">
    <property type="entry name" value="HATPase_c"/>
    <property type="match status" value="1"/>
</dbReference>
<dbReference type="Proteomes" id="UP000031512">
    <property type="component" value="Unassembled WGS sequence"/>
</dbReference>
<evidence type="ECO:0000256" key="1">
    <source>
        <dbReference type="ARBA" id="ARBA00000185"/>
    </source>
</evidence>
<dbReference type="STRING" id="1537102.L1LG32"/>
<keyword evidence="10 11" id="KW-0413">Isomerase</keyword>
<keyword evidence="5 11" id="KW-0547">Nucleotide-binding</keyword>
<keyword evidence="12" id="KW-1133">Transmembrane helix</keyword>
<evidence type="ECO:0000256" key="6">
    <source>
        <dbReference type="ARBA" id="ARBA00022840"/>
    </source>
</evidence>
<dbReference type="SUPFAM" id="SSF55874">
    <property type="entry name" value="ATPase domain of HSP90 chaperone/DNA topoisomerase II/histidine kinase"/>
    <property type="match status" value="1"/>
</dbReference>
<accession>L1LG32</accession>
<keyword evidence="7" id="KW-0460">Magnesium</keyword>
<evidence type="ECO:0000256" key="4">
    <source>
        <dbReference type="ARBA" id="ARBA00022723"/>
    </source>
</evidence>
<reference evidence="14 15" key="1">
    <citation type="journal article" date="2012" name="BMC Genomics">
        <title>Comparative genomic analysis and phylogenetic position of Theileria equi.</title>
        <authorList>
            <person name="Kappmeyer L.S."/>
            <person name="Thiagarajan M."/>
            <person name="Herndon D.R."/>
            <person name="Ramsay J.D."/>
            <person name="Caler E."/>
            <person name="Djikeng A."/>
            <person name="Gillespie J.J."/>
            <person name="Lau A.O."/>
            <person name="Roalson E.H."/>
            <person name="Silva J.C."/>
            <person name="Silva M.G."/>
            <person name="Suarez C.E."/>
            <person name="Ueti M.W."/>
            <person name="Nene V.M."/>
            <person name="Mealey R.H."/>
            <person name="Knowles D.P."/>
            <person name="Brayton K.A."/>
        </authorList>
    </citation>
    <scope>NUCLEOTIDE SEQUENCE [LARGE SCALE GENOMIC DNA]</scope>
    <source>
        <strain evidence="14 15">WA</strain>
    </source>
</reference>
<dbReference type="SMART" id="SM00433">
    <property type="entry name" value="TOP2c"/>
    <property type="match status" value="1"/>
</dbReference>
<comment type="cofactor">
    <cofactor evidence="2">
        <name>Mg(2+)</name>
        <dbReference type="ChEBI" id="CHEBI:18420"/>
    </cofactor>
</comment>
<dbReference type="CDD" id="cd16928">
    <property type="entry name" value="HATPase_GyrB-like"/>
    <property type="match status" value="1"/>
</dbReference>
<evidence type="ECO:0000256" key="5">
    <source>
        <dbReference type="ARBA" id="ARBA00022741"/>
    </source>
</evidence>
<dbReference type="InterPro" id="IPR003594">
    <property type="entry name" value="HATPase_dom"/>
</dbReference>
<dbReference type="GO" id="GO:0003918">
    <property type="term" value="F:DNA topoisomerase type II (double strand cut, ATP-hydrolyzing) activity"/>
    <property type="evidence" value="ECO:0007669"/>
    <property type="project" value="UniProtKB-UniRule"/>
</dbReference>
<dbReference type="PRINTS" id="PR01159">
    <property type="entry name" value="DNAGYRASEB"/>
</dbReference>
<dbReference type="GO" id="GO:0046872">
    <property type="term" value="F:metal ion binding"/>
    <property type="evidence" value="ECO:0007669"/>
    <property type="project" value="UniProtKB-KW"/>
</dbReference>
<dbReference type="Pfam" id="PF01751">
    <property type="entry name" value="Toprim"/>
    <property type="match status" value="1"/>
</dbReference>
<comment type="caution">
    <text evidence="14">The sequence shown here is derived from an EMBL/GenBank/DDBJ whole genome shotgun (WGS) entry which is preliminary data.</text>
</comment>
<comment type="subunit">
    <text evidence="11">Homodimer.</text>
</comment>
<comment type="catalytic activity">
    <reaction evidence="1 11">
        <text>ATP-dependent breakage, passage and rejoining of double-stranded DNA.</text>
        <dbReference type="EC" id="5.6.2.2"/>
    </reaction>
</comment>
<comment type="similarity">
    <text evidence="11">Belongs to the type II topoisomerase family.</text>
</comment>
<feature type="transmembrane region" description="Helical" evidence="12">
    <location>
        <begin position="21"/>
        <end position="42"/>
    </location>
</feature>
<name>L1LG32_THEEQ</name>
<dbReference type="EMBL" id="ACOU01000002">
    <property type="protein sequence ID" value="EKX74301.1"/>
    <property type="molecule type" value="Genomic_DNA"/>
</dbReference>
<dbReference type="Pfam" id="PF00204">
    <property type="entry name" value="DNA_gyraseB"/>
    <property type="match status" value="1"/>
</dbReference>
<dbReference type="VEuPathDB" id="PiroplasmaDB:BEWA_043420"/>
<dbReference type="InterPro" id="IPR013760">
    <property type="entry name" value="Topo_IIA-like_dom_sf"/>
</dbReference>
<keyword evidence="12" id="KW-0472">Membrane</keyword>
<dbReference type="KEGG" id="beq:BEWA_043420"/>
<dbReference type="InterPro" id="IPR014721">
    <property type="entry name" value="Ribsml_uS5_D2-typ_fold_subgr"/>
</dbReference>
<dbReference type="SMART" id="SM00387">
    <property type="entry name" value="HATPase_c"/>
    <property type="match status" value="1"/>
</dbReference>
<keyword evidence="15" id="KW-1185">Reference proteome</keyword>
<dbReference type="InterPro" id="IPR013759">
    <property type="entry name" value="Topo_IIA_B_C"/>
</dbReference>
<dbReference type="Pfam" id="PF00986">
    <property type="entry name" value="DNA_gyraseB_C"/>
    <property type="match status" value="1"/>
</dbReference>
<dbReference type="Gene3D" id="3.30.230.10">
    <property type="match status" value="1"/>
</dbReference>
<dbReference type="EC" id="5.6.2.2" evidence="11"/>
<feature type="domain" description="Toprim" evidence="13">
    <location>
        <begin position="583"/>
        <end position="717"/>
    </location>
</feature>
<evidence type="ECO:0000256" key="8">
    <source>
        <dbReference type="ARBA" id="ARBA00023029"/>
    </source>
</evidence>
<evidence type="ECO:0000256" key="10">
    <source>
        <dbReference type="ARBA" id="ARBA00023235"/>
    </source>
</evidence>
<dbReference type="SUPFAM" id="SSF54211">
    <property type="entry name" value="Ribosomal protein S5 domain 2-like"/>
    <property type="match status" value="1"/>
</dbReference>
<evidence type="ECO:0000256" key="2">
    <source>
        <dbReference type="ARBA" id="ARBA00001946"/>
    </source>
</evidence>
<evidence type="ECO:0000256" key="12">
    <source>
        <dbReference type="SAM" id="Phobius"/>
    </source>
</evidence>
<dbReference type="GO" id="GO:0005524">
    <property type="term" value="F:ATP binding"/>
    <property type="evidence" value="ECO:0007669"/>
    <property type="project" value="UniProtKB-UniRule"/>
</dbReference>
<dbReference type="PROSITE" id="PS50880">
    <property type="entry name" value="TOPRIM"/>
    <property type="match status" value="1"/>
</dbReference>
<gene>
    <name evidence="14" type="ORF">BEWA_043420</name>
</gene>